<evidence type="ECO:0000313" key="2">
    <source>
        <dbReference type="Proteomes" id="UP001066276"/>
    </source>
</evidence>
<comment type="caution">
    <text evidence="1">The sequence shown here is derived from an EMBL/GenBank/DDBJ whole genome shotgun (WGS) entry which is preliminary data.</text>
</comment>
<sequence length="119" mass="12920">MPCGWGSEPCDPTAYPAGEEFGPQATAECCARGGCHFGCAAPEGEGEETAGPEWTRALAVPRGNQRSPSWLYLPDYPFPQPDPSKVQAIMASDFGVAWKWDPYQHRADPENLDLLTPIP</sequence>
<proteinExistence type="predicted"/>
<organism evidence="1 2">
    <name type="scientific">Pleurodeles waltl</name>
    <name type="common">Iberian ribbed newt</name>
    <dbReference type="NCBI Taxonomy" id="8319"/>
    <lineage>
        <taxon>Eukaryota</taxon>
        <taxon>Metazoa</taxon>
        <taxon>Chordata</taxon>
        <taxon>Craniata</taxon>
        <taxon>Vertebrata</taxon>
        <taxon>Euteleostomi</taxon>
        <taxon>Amphibia</taxon>
        <taxon>Batrachia</taxon>
        <taxon>Caudata</taxon>
        <taxon>Salamandroidea</taxon>
        <taxon>Salamandridae</taxon>
        <taxon>Pleurodelinae</taxon>
        <taxon>Pleurodeles</taxon>
    </lineage>
</organism>
<accession>A0AAV7TDQ0</accession>
<dbReference type="Proteomes" id="UP001066276">
    <property type="component" value="Chromosome 4_1"/>
</dbReference>
<name>A0AAV7TDQ0_PLEWA</name>
<keyword evidence="2" id="KW-1185">Reference proteome</keyword>
<gene>
    <name evidence="1" type="ORF">NDU88_006477</name>
</gene>
<reference evidence="1" key="1">
    <citation type="journal article" date="2022" name="bioRxiv">
        <title>Sequencing and chromosome-scale assembly of the giantPleurodeles waltlgenome.</title>
        <authorList>
            <person name="Brown T."/>
            <person name="Elewa A."/>
            <person name="Iarovenko S."/>
            <person name="Subramanian E."/>
            <person name="Araus A.J."/>
            <person name="Petzold A."/>
            <person name="Susuki M."/>
            <person name="Suzuki K.-i.T."/>
            <person name="Hayashi T."/>
            <person name="Toyoda A."/>
            <person name="Oliveira C."/>
            <person name="Osipova E."/>
            <person name="Leigh N.D."/>
            <person name="Simon A."/>
            <person name="Yun M.H."/>
        </authorList>
    </citation>
    <scope>NUCLEOTIDE SEQUENCE</scope>
    <source>
        <strain evidence="1">20211129_DDA</strain>
        <tissue evidence="1">Liver</tissue>
    </source>
</reference>
<dbReference type="EMBL" id="JANPWB010000007">
    <property type="protein sequence ID" value="KAJ1174657.1"/>
    <property type="molecule type" value="Genomic_DNA"/>
</dbReference>
<evidence type="ECO:0000313" key="1">
    <source>
        <dbReference type="EMBL" id="KAJ1174657.1"/>
    </source>
</evidence>
<dbReference type="AlphaFoldDB" id="A0AAV7TDQ0"/>
<protein>
    <submittedName>
        <fullName evidence="1">Uncharacterized protein</fullName>
    </submittedName>
</protein>